<keyword evidence="3" id="KW-1185">Reference proteome</keyword>
<dbReference type="Pfam" id="PF00535">
    <property type="entry name" value="Glycos_transf_2"/>
    <property type="match status" value="1"/>
</dbReference>
<evidence type="ECO:0000313" key="3">
    <source>
        <dbReference type="Proteomes" id="UP001168167"/>
    </source>
</evidence>
<dbReference type="CDD" id="cd00761">
    <property type="entry name" value="Glyco_tranf_GTA_type"/>
    <property type="match status" value="1"/>
</dbReference>
<name>A0ABT7QK22_9GAMM</name>
<proteinExistence type="predicted"/>
<dbReference type="EMBL" id="JANQAO010000001">
    <property type="protein sequence ID" value="MDM5147020.1"/>
    <property type="molecule type" value="Genomic_DNA"/>
</dbReference>
<dbReference type="SUPFAM" id="SSF53448">
    <property type="entry name" value="Nucleotide-diphospho-sugar transferases"/>
    <property type="match status" value="1"/>
</dbReference>
<evidence type="ECO:0000313" key="2">
    <source>
        <dbReference type="EMBL" id="MDM5147020.1"/>
    </source>
</evidence>
<gene>
    <name evidence="2" type="ORF">NQX30_01285</name>
</gene>
<dbReference type="Gene3D" id="3.90.550.10">
    <property type="entry name" value="Spore Coat Polysaccharide Biosynthesis Protein SpsA, Chain A"/>
    <property type="match status" value="1"/>
</dbReference>
<dbReference type="InterPro" id="IPR001173">
    <property type="entry name" value="Glyco_trans_2-like"/>
</dbReference>
<organism evidence="2 3">
    <name type="scientific">Candidatus Doriopsillibacter californiensis</name>
    <dbReference type="NCBI Taxonomy" id="2970740"/>
    <lineage>
        <taxon>Bacteria</taxon>
        <taxon>Pseudomonadati</taxon>
        <taxon>Pseudomonadota</taxon>
        <taxon>Gammaproteobacteria</taxon>
        <taxon>Candidatus Tethybacterales</taxon>
        <taxon>Candidatus Persebacteraceae</taxon>
        <taxon>Candidatus Doriopsillibacter</taxon>
    </lineage>
</organism>
<reference evidence="2" key="2">
    <citation type="journal article" date="2023" name="Microbiome">
        <title>Synthase-selected sorting approach identifies a beta-lactone synthase in a nudibranch symbiotic bacterium.</title>
        <authorList>
            <person name="Dzunkova M."/>
            <person name="La Clair J.J."/>
            <person name="Tyml T."/>
            <person name="Doud D."/>
            <person name="Schulz F."/>
            <person name="Piquer-Esteban S."/>
            <person name="Porcel Sanchis D."/>
            <person name="Osborn A."/>
            <person name="Robinson D."/>
            <person name="Louie K.B."/>
            <person name="Bowen B.P."/>
            <person name="Bowers R.M."/>
            <person name="Lee J."/>
            <person name="Arnau V."/>
            <person name="Diaz-Villanueva W."/>
            <person name="Stepanauskas R."/>
            <person name="Gosliner T."/>
            <person name="Date S.V."/>
            <person name="Northen T.R."/>
            <person name="Cheng J.F."/>
            <person name="Burkart M.D."/>
            <person name="Woyke T."/>
        </authorList>
    </citation>
    <scope>NUCLEOTIDE SEQUENCE</scope>
    <source>
        <strain evidence="2">Df01</strain>
    </source>
</reference>
<comment type="caution">
    <text evidence="2">The sequence shown here is derived from an EMBL/GenBank/DDBJ whole genome shotgun (WGS) entry which is preliminary data.</text>
</comment>
<sequence>MRRKPRLFKKIAMRINAWAQERTMRKNGIAFEREGIPFSADSKNGITVILNAYKRPGYLQQQVAALRAQSVPPAQIWVWCNDSEKPTPDFSSLVDRVLVSNFNWKFFGRFTLASLAQTTYVAFFDDDILPQPLWFENCINTVTTGYDGILGGSGVLLPTEGYSAKQKIGWNGALLSQPTTVDLVGHAWFARKAHFCHLWREEPYSWDNGEDIHLSYTALKYGGVKTYVPPHPPDDIKLWSCDPDFGKIAGGGAVATYKRSDHLPIRNAAVAYYRKSGWRILADNE</sequence>
<dbReference type="Proteomes" id="UP001168167">
    <property type="component" value="Unassembled WGS sequence"/>
</dbReference>
<protein>
    <submittedName>
        <fullName evidence="2">Glycosyltransferase family 2 protein</fullName>
    </submittedName>
</protein>
<accession>A0ABT7QK22</accession>
<reference evidence="2" key="1">
    <citation type="submission" date="2022-08" db="EMBL/GenBank/DDBJ databases">
        <authorList>
            <person name="Dzunkova M."/>
            <person name="La Clair J."/>
            <person name="Tyml T."/>
            <person name="Doud D."/>
            <person name="Schulz F."/>
            <person name="Piquer S."/>
            <person name="Porcel Sanchis D."/>
            <person name="Osborn A."/>
            <person name="Robinson D."/>
            <person name="Louie K.B."/>
            <person name="Bowen B.P."/>
            <person name="Bowers R."/>
            <person name="Lee J."/>
            <person name="Arnau Llombart V."/>
            <person name="Diaz Villanueva W."/>
            <person name="Gosliner T."/>
            <person name="Northen T."/>
            <person name="Cheng J.-F."/>
            <person name="Burkart M.D."/>
            <person name="Woyke T."/>
        </authorList>
    </citation>
    <scope>NUCLEOTIDE SEQUENCE</scope>
    <source>
        <strain evidence="2">Df01</strain>
    </source>
</reference>
<feature type="domain" description="Glycosyltransferase 2-like" evidence="1">
    <location>
        <begin position="47"/>
        <end position="152"/>
    </location>
</feature>
<dbReference type="InterPro" id="IPR029044">
    <property type="entry name" value="Nucleotide-diphossugar_trans"/>
</dbReference>
<evidence type="ECO:0000259" key="1">
    <source>
        <dbReference type="Pfam" id="PF00535"/>
    </source>
</evidence>